<dbReference type="AlphaFoldDB" id="E1RGL6"/>
<dbReference type="GeneID" id="33922694"/>
<dbReference type="eggNOG" id="arCOG13632">
    <property type="taxonomic scope" value="Archaea"/>
</dbReference>
<dbReference type="HOGENOM" id="CLU_2044446_0_0_2"/>
<organism evidence="1 2">
    <name type="scientific">Methanolacinia petrolearia (strain DSM 11571 / OCM 486 / SEBR 4847)</name>
    <name type="common">Methanoplanus petrolearius</name>
    <dbReference type="NCBI Taxonomy" id="679926"/>
    <lineage>
        <taxon>Archaea</taxon>
        <taxon>Methanobacteriati</taxon>
        <taxon>Methanobacteriota</taxon>
        <taxon>Stenosarchaea group</taxon>
        <taxon>Methanomicrobia</taxon>
        <taxon>Methanomicrobiales</taxon>
        <taxon>Methanomicrobiaceae</taxon>
        <taxon>Methanolacinia</taxon>
    </lineage>
</organism>
<dbReference type="EMBL" id="CP002117">
    <property type="protein sequence ID" value="ADN36311.1"/>
    <property type="molecule type" value="Genomic_DNA"/>
</dbReference>
<dbReference type="RefSeq" id="WP_013329488.1">
    <property type="nucleotide sequence ID" value="NC_014507.1"/>
</dbReference>
<reference evidence="1 2" key="1">
    <citation type="journal article" date="2010" name="Stand. Genomic Sci.">
        <title>Complete genome sequence of Methanoplanus petrolearius type strain (SEBR 4847).</title>
        <authorList>
            <person name="Brambilla E."/>
            <person name="Djao O.D."/>
            <person name="Daligault H."/>
            <person name="Lapidus A."/>
            <person name="Lucas S."/>
            <person name="Hammon N."/>
            <person name="Nolan M."/>
            <person name="Tice H."/>
            <person name="Cheng J.F."/>
            <person name="Han C."/>
            <person name="Tapia R."/>
            <person name="Goodwin L."/>
            <person name="Pitluck S."/>
            <person name="Liolios K."/>
            <person name="Ivanova N."/>
            <person name="Mavromatis K."/>
            <person name="Mikhailova N."/>
            <person name="Pati A."/>
            <person name="Chen A."/>
            <person name="Palaniappan K."/>
            <person name="Land M."/>
            <person name="Hauser L."/>
            <person name="Chang Y.J."/>
            <person name="Jeffries C.D."/>
            <person name="Rohde M."/>
            <person name="Spring S."/>
            <person name="Sikorski J."/>
            <person name="Goker M."/>
            <person name="Woyke T."/>
            <person name="Bristow J."/>
            <person name="Eisen J.A."/>
            <person name="Markowitz V."/>
            <person name="Hugenholtz P."/>
            <person name="Kyrpides N.C."/>
            <person name="Klenk H.P."/>
        </authorList>
    </citation>
    <scope>NUCLEOTIDE SEQUENCE [LARGE SCALE GENOMIC DNA]</scope>
    <source>
        <strain evidence="2">DSM 11571 / OCM 486 / SEBR 4847</strain>
    </source>
</reference>
<dbReference type="Proteomes" id="UP000006565">
    <property type="component" value="Chromosome"/>
</dbReference>
<accession>E1RGL6</accession>
<evidence type="ECO:0000313" key="1">
    <source>
        <dbReference type="EMBL" id="ADN36311.1"/>
    </source>
</evidence>
<gene>
    <name evidence="1" type="ordered locus">Mpet_1554</name>
</gene>
<proteinExistence type="predicted"/>
<dbReference type="STRING" id="679926.Mpet_1554"/>
<name>E1RGL6_METP4</name>
<evidence type="ECO:0000313" key="2">
    <source>
        <dbReference type="Proteomes" id="UP000006565"/>
    </source>
</evidence>
<keyword evidence="2" id="KW-1185">Reference proteome</keyword>
<protein>
    <submittedName>
        <fullName evidence="1">Uncharacterized protein</fullName>
    </submittedName>
</protein>
<dbReference type="KEGG" id="mpi:Mpet_1554"/>
<sequence precursor="true">MEMKKKNDMRPLFLLLIIGLGSMVFVSAASAEDIDWAYPELEIDDSLDAMVIQSEISPMKGESLYQIPTDSVIYHSPNGITSVFTQDGKQILSAIDADAVKVSVPSAGLLPATHVHQVPN</sequence>